<comment type="caution">
    <text evidence="1">The sequence shown here is derived from an EMBL/GenBank/DDBJ whole genome shotgun (WGS) entry which is preliminary data.</text>
</comment>
<evidence type="ECO:0000313" key="2">
    <source>
        <dbReference type="Proteomes" id="UP000831701"/>
    </source>
</evidence>
<dbReference type="Proteomes" id="UP000831701">
    <property type="component" value="Chromosome 18"/>
</dbReference>
<evidence type="ECO:0000313" key="1">
    <source>
        <dbReference type="EMBL" id="KAI3358961.1"/>
    </source>
</evidence>
<dbReference type="EMBL" id="CM041548">
    <property type="protein sequence ID" value="KAI3358961.1"/>
    <property type="molecule type" value="Genomic_DNA"/>
</dbReference>
<accession>A0ACB8VTM3</accession>
<gene>
    <name evidence="1" type="ORF">L3Q82_015340</name>
</gene>
<name>A0ACB8VTM3_9TELE</name>
<keyword evidence="2" id="KW-1185">Reference proteome</keyword>
<reference evidence="1" key="1">
    <citation type="submission" date="2022-04" db="EMBL/GenBank/DDBJ databases">
        <title>Jade perch genome.</title>
        <authorList>
            <person name="Chao B."/>
        </authorList>
    </citation>
    <scope>NUCLEOTIDE SEQUENCE</scope>
    <source>
        <strain evidence="1">CB-2022</strain>
    </source>
</reference>
<sequence length="1674" mass="186399">MAPQTALIFLFLPLMSLNVGLTGGEKHSLYYIYTAFSKPVGLQGIHEFTAMGQLDGKMIDYFDSDHPQKVPKQDWMREKLPSDYWEKGTQSRLSKQQWFKVNIGILMERMRQNNSDVHVLQWMHGCEGETMPGEKLRFIRGMDKYSYDGKDFLSFDDANQVWVAPTDEAVQTKRKWDDVKVLKEYTKGYLENECLDWLNKFMHYGEKQLQEAKPPEVHVFAKNSKDDANMVLTCLATGFYPKDIILEIRRNGRILKKEDGLQTSGVRPNNDDTFQRRDWVEILRSDVSEYKCVVNHPASGKHVEKVWDRTLPSLDSEGGFDGLGPIVGGVAVVLLVVGAAILLVVLYKKGVFGSARSGSRGSTIYAVPVPLSNKSNPANGKTDPNGSGQSLNSGSSGVGSSNSGDAASENTHLMEASNVSVNTGSSGVSGIQRAEDDEQNRVDSETPEDKDEKPARAVVRKSERLQNLAGGWMAGLRRSTRSIKPTSRYQAPNMFDGISTNTSRSVLKRMDNMKNKRRLSNNKEGKIYSKAQRRRTPVPPQRELSDSGDDNGADDEDDSRQEVAADDESNCSTNQNFDAKMSRASSLYQRPSSDFLRGTFRISASGPNTTRRGAFRPTKTARLDQSDEDSDDEGQSADKVPGSGRPFGLRSEDFLGTRRDKLNAGAGLADIDPMAIDQSVGFDSIGGLSGHISALKEMVVFPLLYPEVFDNFKIQPPRGCLFYGPPGTGKTLVARALANECSHGNRKVAFFMRKGADCLSKWVGESERQLRLLFEQAYQMRPSIIFFDEIDGLAPVRSSRQDQIHSSIVSTLLALMDGLDSRGEVVVIGATNRLDSIDPALRRPGRFDREFLFGLPDRESRKEILKIHTRQWKPPPSEDFLDELAEKCVGYCGADIRAVCTEAALCALRRRYPQIYGTSQKLLLDVSSIAVSSCDFVTAMRKMTPASHRLAASPAKPLSPVVHPLLGAALRDILEALQRLFPHAEQGMKRKREPDLTSGVLDDGLMCGDESSSTSSISSPSTSKNRNFLHFASSAVKHPLSHRPRMLLEGRPGAGQTSHLAPAVLHALERFTVHSLDSAVLFGVSSTSPEEACAQVFCEAKRTSPSILYIPHIQQWWDTAGPSLRASFFSLLSSIPSFSPILLLATCSIPHQQLDPEIECLFREEYGEVYTISAPTHRERTDFFQDLILDQAAEAPSSKKKALTQAMEILPVAPPPPPRQLPEQERLHLEEQEEDVLRELRLFLRNITERLSLDRRFKAFTRPVDIEEVPDYLMVVKRPMDLSTLLTNIDEHKYVTVGEFMADADLIWKNALEYNPDSEPMDRHIRHRACALKDTVRSAMIRDELDEDFERVCEEIKESRIKRASSCLTDSNGDEAVCSSPARKKKCYKAPRKSKWSTGVIKKPKKKKPPIPASSSSSLSSSSSSSGGNSESGPEKDTAAEMRAMNGFTSESSDREQSCPNGIANGVLVNRYHRPEPRHLQRGRWNLRHRTRSSKTPPTLRKIANGVCLSKIGLYVYETASGGPADEARGLALLMLAPLLLLQIAADEKCAKKRRVKVRLPLLNKLQQAKASDSAERRAISRPTRGPTKALEQIKLFNGGRSVEILDEETPPLVVDHSKLRELLSRAVAKTEGVEAEQLEKLYALLAQCIYRHRGNYNKTELVQEMKKEIDNFS</sequence>
<protein>
    <submittedName>
        <fullName evidence="1">Uncharacterized protein</fullName>
    </submittedName>
</protein>
<proteinExistence type="predicted"/>
<organism evidence="1 2">
    <name type="scientific">Scortum barcoo</name>
    <name type="common">barcoo grunter</name>
    <dbReference type="NCBI Taxonomy" id="214431"/>
    <lineage>
        <taxon>Eukaryota</taxon>
        <taxon>Metazoa</taxon>
        <taxon>Chordata</taxon>
        <taxon>Craniata</taxon>
        <taxon>Vertebrata</taxon>
        <taxon>Euteleostomi</taxon>
        <taxon>Actinopterygii</taxon>
        <taxon>Neopterygii</taxon>
        <taxon>Teleostei</taxon>
        <taxon>Neoteleostei</taxon>
        <taxon>Acanthomorphata</taxon>
        <taxon>Eupercaria</taxon>
        <taxon>Centrarchiformes</taxon>
        <taxon>Terapontoidei</taxon>
        <taxon>Terapontidae</taxon>
        <taxon>Scortum</taxon>
    </lineage>
</organism>